<organism evidence="1">
    <name type="scientific">marine sediment metagenome</name>
    <dbReference type="NCBI Taxonomy" id="412755"/>
    <lineage>
        <taxon>unclassified sequences</taxon>
        <taxon>metagenomes</taxon>
        <taxon>ecological metagenomes</taxon>
    </lineage>
</organism>
<feature type="non-terminal residue" evidence="1">
    <location>
        <position position="1"/>
    </location>
</feature>
<dbReference type="AlphaFoldDB" id="X0Z5P0"/>
<protein>
    <recommendedName>
        <fullName evidence="2">Glycosyl transferase family 1 domain-containing protein</fullName>
    </recommendedName>
</protein>
<evidence type="ECO:0008006" key="2">
    <source>
        <dbReference type="Google" id="ProtNLM"/>
    </source>
</evidence>
<reference evidence="1" key="1">
    <citation type="journal article" date="2014" name="Front. Microbiol.">
        <title>High frequency of phylogenetically diverse reductive dehalogenase-homologous genes in deep subseafloor sedimentary metagenomes.</title>
        <authorList>
            <person name="Kawai M."/>
            <person name="Futagami T."/>
            <person name="Toyoda A."/>
            <person name="Takaki Y."/>
            <person name="Nishi S."/>
            <person name="Hori S."/>
            <person name="Arai W."/>
            <person name="Tsubouchi T."/>
            <person name="Morono Y."/>
            <person name="Uchiyama I."/>
            <person name="Ito T."/>
            <person name="Fujiyama A."/>
            <person name="Inagaki F."/>
            <person name="Takami H."/>
        </authorList>
    </citation>
    <scope>NUCLEOTIDE SEQUENCE</scope>
    <source>
        <strain evidence="1">Expedition CK06-06</strain>
    </source>
</reference>
<dbReference type="SUPFAM" id="SSF53756">
    <property type="entry name" value="UDP-Glycosyltransferase/glycogen phosphorylase"/>
    <property type="match status" value="1"/>
</dbReference>
<gene>
    <name evidence="1" type="ORF">S01H4_13546</name>
</gene>
<sequence length="86" mass="10066">DAMINKKLVFTIYENELKKDYLTLIPNSKSTMVVVSSPEELAKKIAHYYKCSEKAEEVIKNAYNFAKEQTWENVTNTYLKLWGIKK</sequence>
<accession>X0Z5P0</accession>
<comment type="caution">
    <text evidence="1">The sequence shown here is derived from an EMBL/GenBank/DDBJ whole genome shotgun (WGS) entry which is preliminary data.</text>
</comment>
<dbReference type="Gene3D" id="3.40.50.2000">
    <property type="entry name" value="Glycogen Phosphorylase B"/>
    <property type="match status" value="1"/>
</dbReference>
<proteinExistence type="predicted"/>
<dbReference type="EMBL" id="BART01005962">
    <property type="protein sequence ID" value="GAG55718.1"/>
    <property type="molecule type" value="Genomic_DNA"/>
</dbReference>
<name>X0Z5P0_9ZZZZ</name>
<evidence type="ECO:0000313" key="1">
    <source>
        <dbReference type="EMBL" id="GAG55718.1"/>
    </source>
</evidence>